<evidence type="ECO:0000313" key="6">
    <source>
        <dbReference type="Proteomes" id="UP000561726"/>
    </source>
</evidence>
<dbReference type="STRING" id="1001240.GY21_12210"/>
<keyword evidence="1" id="KW-0812">Transmembrane</keyword>
<evidence type="ECO:0000313" key="5">
    <source>
        <dbReference type="Proteomes" id="UP000029864"/>
    </source>
</evidence>
<proteinExistence type="predicted"/>
<dbReference type="Proteomes" id="UP000561726">
    <property type="component" value="Unassembled WGS sequence"/>
</dbReference>
<organism evidence="3 5">
    <name type="scientific">Cryobacterium roopkundense</name>
    <dbReference type="NCBI Taxonomy" id="1001240"/>
    <lineage>
        <taxon>Bacteria</taxon>
        <taxon>Bacillati</taxon>
        <taxon>Actinomycetota</taxon>
        <taxon>Actinomycetes</taxon>
        <taxon>Micrococcales</taxon>
        <taxon>Microbacteriaceae</taxon>
        <taxon>Cryobacterium</taxon>
    </lineage>
</organism>
<evidence type="ECO:0000313" key="3">
    <source>
        <dbReference type="EMBL" id="KGJ72920.1"/>
    </source>
</evidence>
<dbReference type="OrthoDB" id="5118128at2"/>
<dbReference type="InterPro" id="IPR032710">
    <property type="entry name" value="NTF2-like_dom_sf"/>
</dbReference>
<dbReference type="eggNOG" id="ENOG5033CCT">
    <property type="taxonomic scope" value="Bacteria"/>
</dbReference>
<feature type="domain" description="Lipoprotein LpqB N-terminal" evidence="2">
    <location>
        <begin position="40"/>
        <end position="147"/>
    </location>
</feature>
<sequence>MSEKPARTDRTLLVIVGAVVIIVIVALAVVFSRGAPQQLDGATPEGTVQRYATALLEGDEATAALYLSPAALASCERTDRSSTGRVSVSLVSTTVRDDTADVTVSITTSYEGGPFGSSDYETEGVVDLVKTDGAWRIDSAPWELTVCPNPKVDK</sequence>
<dbReference type="Pfam" id="PF25976">
    <property type="entry name" value="LpqB_N"/>
    <property type="match status" value="1"/>
</dbReference>
<keyword evidence="1" id="KW-1133">Transmembrane helix</keyword>
<dbReference type="EMBL" id="JACHBQ010000001">
    <property type="protein sequence ID" value="MBB5642079.1"/>
    <property type="molecule type" value="Genomic_DNA"/>
</dbReference>
<dbReference type="EMBL" id="JPXF01000049">
    <property type="protein sequence ID" value="KGJ72920.1"/>
    <property type="molecule type" value="Genomic_DNA"/>
</dbReference>
<reference evidence="4 6" key="2">
    <citation type="submission" date="2020-08" db="EMBL/GenBank/DDBJ databases">
        <title>Sequencing the genomes of 1000 actinobacteria strains.</title>
        <authorList>
            <person name="Klenk H.-P."/>
        </authorList>
    </citation>
    <scope>NUCLEOTIDE SEQUENCE [LARGE SCALE GENOMIC DNA]</scope>
    <source>
        <strain evidence="4 6">DSM 21065</strain>
    </source>
</reference>
<dbReference type="Proteomes" id="UP000029864">
    <property type="component" value="Unassembled WGS sequence"/>
</dbReference>
<evidence type="ECO:0000256" key="1">
    <source>
        <dbReference type="SAM" id="Phobius"/>
    </source>
</evidence>
<dbReference type="AlphaFoldDB" id="A0A099J4A8"/>
<feature type="transmembrane region" description="Helical" evidence="1">
    <location>
        <begin position="12"/>
        <end position="31"/>
    </location>
</feature>
<accession>A0A099J4A8</accession>
<reference evidence="3 5" key="1">
    <citation type="submission" date="2014-08" db="EMBL/GenBank/DDBJ databases">
        <authorList>
            <person name="Sisinthy S."/>
        </authorList>
    </citation>
    <scope>NUCLEOTIDE SEQUENCE [LARGE SCALE GENOMIC DNA]</scope>
    <source>
        <strain evidence="3 5">RuG17</strain>
    </source>
</reference>
<comment type="caution">
    <text evidence="3">The sequence shown here is derived from an EMBL/GenBank/DDBJ whole genome shotgun (WGS) entry which is preliminary data.</text>
</comment>
<keyword evidence="1" id="KW-0472">Membrane</keyword>
<protein>
    <recommendedName>
        <fullName evidence="2">Lipoprotein LpqB N-terminal domain-containing protein</fullName>
    </recommendedName>
</protein>
<keyword evidence="5" id="KW-1185">Reference proteome</keyword>
<evidence type="ECO:0000313" key="4">
    <source>
        <dbReference type="EMBL" id="MBB5642079.1"/>
    </source>
</evidence>
<dbReference type="InterPro" id="IPR059026">
    <property type="entry name" value="LpqB_N"/>
</dbReference>
<evidence type="ECO:0000259" key="2">
    <source>
        <dbReference type="Pfam" id="PF25976"/>
    </source>
</evidence>
<dbReference type="RefSeq" id="WP_035837006.1">
    <property type="nucleotide sequence ID" value="NZ_JACHBQ010000001.1"/>
</dbReference>
<name>A0A099J4A8_9MICO</name>
<dbReference type="SUPFAM" id="SSF54427">
    <property type="entry name" value="NTF2-like"/>
    <property type="match status" value="1"/>
</dbReference>
<gene>
    <name evidence="4" type="ORF">BJ997_002627</name>
    <name evidence="3" type="ORF">GY21_12210</name>
</gene>